<comment type="caution">
    <text evidence="5">The sequence shown here is derived from an EMBL/GenBank/DDBJ whole genome shotgun (WGS) entry which is preliminary data.</text>
</comment>
<evidence type="ECO:0000313" key="6">
    <source>
        <dbReference type="Proteomes" id="UP001501474"/>
    </source>
</evidence>
<dbReference type="Proteomes" id="UP001501474">
    <property type="component" value="Unassembled WGS sequence"/>
</dbReference>
<dbReference type="PROSITE" id="PS00041">
    <property type="entry name" value="HTH_ARAC_FAMILY_1"/>
    <property type="match status" value="1"/>
</dbReference>
<keyword evidence="6" id="KW-1185">Reference proteome</keyword>
<dbReference type="CDD" id="cd03137">
    <property type="entry name" value="GATase1_AraC_1"/>
    <property type="match status" value="1"/>
</dbReference>
<dbReference type="InterPro" id="IPR009057">
    <property type="entry name" value="Homeodomain-like_sf"/>
</dbReference>
<name>A0ABN3DSH3_9ACTN</name>
<evidence type="ECO:0000256" key="3">
    <source>
        <dbReference type="ARBA" id="ARBA00023163"/>
    </source>
</evidence>
<dbReference type="Pfam" id="PF12833">
    <property type="entry name" value="HTH_18"/>
    <property type="match status" value="1"/>
</dbReference>
<proteinExistence type="predicted"/>
<dbReference type="Gene3D" id="1.10.10.60">
    <property type="entry name" value="Homeodomain-like"/>
    <property type="match status" value="1"/>
</dbReference>
<dbReference type="Pfam" id="PF01965">
    <property type="entry name" value="DJ-1_PfpI"/>
    <property type="match status" value="1"/>
</dbReference>
<accession>A0ABN3DSH3</accession>
<dbReference type="SMART" id="SM00342">
    <property type="entry name" value="HTH_ARAC"/>
    <property type="match status" value="1"/>
</dbReference>
<feature type="domain" description="HTH araC/xylS-type" evidence="4">
    <location>
        <begin position="213"/>
        <end position="311"/>
    </location>
</feature>
<dbReference type="SUPFAM" id="SSF52317">
    <property type="entry name" value="Class I glutamine amidotransferase-like"/>
    <property type="match status" value="1"/>
</dbReference>
<dbReference type="RefSeq" id="WP_234845462.1">
    <property type="nucleotide sequence ID" value="NZ_BAAART010000082.1"/>
</dbReference>
<dbReference type="InterPro" id="IPR002818">
    <property type="entry name" value="DJ-1/PfpI"/>
</dbReference>
<dbReference type="EMBL" id="BAAART010000082">
    <property type="protein sequence ID" value="GAA2240179.1"/>
    <property type="molecule type" value="Genomic_DNA"/>
</dbReference>
<reference evidence="5 6" key="1">
    <citation type="journal article" date="2019" name="Int. J. Syst. Evol. Microbiol.">
        <title>The Global Catalogue of Microorganisms (GCM) 10K type strain sequencing project: providing services to taxonomists for standard genome sequencing and annotation.</title>
        <authorList>
            <consortium name="The Broad Institute Genomics Platform"/>
            <consortium name="The Broad Institute Genome Sequencing Center for Infectious Disease"/>
            <person name="Wu L."/>
            <person name="Ma J."/>
        </authorList>
    </citation>
    <scope>NUCLEOTIDE SEQUENCE [LARGE SCALE GENOMIC DNA]</scope>
    <source>
        <strain evidence="5 6">JCM 3053</strain>
    </source>
</reference>
<gene>
    <name evidence="5" type="ORF">GCM10010104_39550</name>
</gene>
<dbReference type="InterPro" id="IPR029062">
    <property type="entry name" value="Class_I_gatase-like"/>
</dbReference>
<organism evidence="5 6">
    <name type="scientific">Streptomyces indiaensis</name>
    <dbReference type="NCBI Taxonomy" id="284033"/>
    <lineage>
        <taxon>Bacteria</taxon>
        <taxon>Bacillati</taxon>
        <taxon>Actinomycetota</taxon>
        <taxon>Actinomycetes</taxon>
        <taxon>Kitasatosporales</taxon>
        <taxon>Streptomycetaceae</taxon>
        <taxon>Streptomyces</taxon>
    </lineage>
</organism>
<evidence type="ECO:0000256" key="2">
    <source>
        <dbReference type="ARBA" id="ARBA00023125"/>
    </source>
</evidence>
<dbReference type="PANTHER" id="PTHR43130">
    <property type="entry name" value="ARAC-FAMILY TRANSCRIPTIONAL REGULATOR"/>
    <property type="match status" value="1"/>
</dbReference>
<dbReference type="PANTHER" id="PTHR43130:SF3">
    <property type="entry name" value="HTH-TYPE TRANSCRIPTIONAL REGULATOR RV1931C"/>
    <property type="match status" value="1"/>
</dbReference>
<sequence>MLHDVAVLALQGAHAFELGVFCEVFGIDRSDDALPAYDFALVSATGDSVPTRHGFEVRARHGLERLASADLICVPAYDLNVRQPDHLTEELRAAVERGARILSICTGAFLLGEAGLLDERRCTTHWRYSDELARRHPRARVESDVLYVDEDPVITGAGTAAGVDTCLHLIRKEHGSAVANAVARRMVTPPHRDGGQHQYRQRPLPREGTGSLAPVLAWVEANLDQDLTVDAMACRAHLSPRTFARRFRQETGTTPLQWLTGQRVLLAQHHLETTDDPVTAIAHRTGFGTVDNLRHHFARHLGTTPQAYRRAFRALPTSRQSAPLTVSQGPRSTD</sequence>
<dbReference type="PROSITE" id="PS01124">
    <property type="entry name" value="HTH_ARAC_FAMILY_2"/>
    <property type="match status" value="1"/>
</dbReference>
<dbReference type="InterPro" id="IPR052158">
    <property type="entry name" value="INH-QAR"/>
</dbReference>
<evidence type="ECO:0000313" key="5">
    <source>
        <dbReference type="EMBL" id="GAA2240179.1"/>
    </source>
</evidence>
<dbReference type="InterPro" id="IPR018060">
    <property type="entry name" value="HTH_AraC"/>
</dbReference>
<keyword evidence="1" id="KW-0805">Transcription regulation</keyword>
<evidence type="ECO:0000259" key="4">
    <source>
        <dbReference type="PROSITE" id="PS01124"/>
    </source>
</evidence>
<dbReference type="InterPro" id="IPR018062">
    <property type="entry name" value="HTH_AraC-typ_CS"/>
</dbReference>
<dbReference type="Gene3D" id="3.40.50.880">
    <property type="match status" value="1"/>
</dbReference>
<keyword evidence="2" id="KW-0238">DNA-binding</keyword>
<evidence type="ECO:0000256" key="1">
    <source>
        <dbReference type="ARBA" id="ARBA00023015"/>
    </source>
</evidence>
<keyword evidence="3" id="KW-0804">Transcription</keyword>
<protein>
    <submittedName>
        <fullName evidence="5">Helix-turn-helix domain-containing protein</fullName>
    </submittedName>
</protein>
<dbReference type="SUPFAM" id="SSF46689">
    <property type="entry name" value="Homeodomain-like"/>
    <property type="match status" value="2"/>
</dbReference>